<evidence type="ECO:0000256" key="1">
    <source>
        <dbReference type="SAM" id="Phobius"/>
    </source>
</evidence>
<dbReference type="Proteomes" id="UP001565369">
    <property type="component" value="Unassembled WGS sequence"/>
</dbReference>
<feature type="transmembrane region" description="Helical" evidence="1">
    <location>
        <begin position="64"/>
        <end position="83"/>
    </location>
</feature>
<feature type="transmembrane region" description="Helical" evidence="1">
    <location>
        <begin position="278"/>
        <end position="297"/>
    </location>
</feature>
<name>A0ABV4FNV9_9BRAD</name>
<accession>A0ABV4FNV9</accession>
<comment type="caution">
    <text evidence="3">The sequence shown here is derived from an EMBL/GenBank/DDBJ whole genome shotgun (WGS) entry which is preliminary data.</text>
</comment>
<sequence>MVDRAGLNLQVGRSYFPLMPAHPMLTIASLWIPFTLVAALGQVARNAMQRSLTKPLGTWGATNIRFLFGFPFSVLFLGVVLVATGDRLGMPPTVFWPWLLLGALSQIVATGLMLLAMNDRSFVVTTAYLKTEAIQTAIFGFVFLGDHLTWLKVLAIVIATVGVVITALRPGGEKSFAELKPTITGLVAAAAFALSAVGFRGAIINVPGVSFVTSASFTLVLGLFVQTLVLTIYLLWRAPKVLQAILGLWKPSMLAGFMGAFASQFWFLAFALTAAANVRTLALIEVLFAQAVAYYSFKQPIAPRELAGIALIIIGVAVLVGA</sequence>
<dbReference type="PANTHER" id="PTHR22911:SF137">
    <property type="entry name" value="SOLUTE CARRIER FAMILY 35 MEMBER G2-RELATED"/>
    <property type="match status" value="1"/>
</dbReference>
<feature type="transmembrane region" description="Helical" evidence="1">
    <location>
        <begin position="95"/>
        <end position="115"/>
    </location>
</feature>
<feature type="transmembrane region" description="Helical" evidence="1">
    <location>
        <begin position="150"/>
        <end position="171"/>
    </location>
</feature>
<feature type="domain" description="EamA" evidence="2">
    <location>
        <begin position="31"/>
        <end position="166"/>
    </location>
</feature>
<dbReference type="SUPFAM" id="SSF103481">
    <property type="entry name" value="Multidrug resistance efflux transporter EmrE"/>
    <property type="match status" value="2"/>
</dbReference>
<reference evidence="3 4" key="1">
    <citation type="submission" date="2024-07" db="EMBL/GenBank/DDBJ databases">
        <title>Genomic Encyclopedia of Type Strains, Phase V (KMG-V): Genome sequencing to study the core and pangenomes of soil and plant-associated prokaryotes.</title>
        <authorList>
            <person name="Whitman W."/>
        </authorList>
    </citation>
    <scope>NUCLEOTIDE SEQUENCE [LARGE SCALE GENOMIC DNA]</scope>
    <source>
        <strain evidence="3 4">USDA 152</strain>
    </source>
</reference>
<dbReference type="PANTHER" id="PTHR22911">
    <property type="entry name" value="ACYL-MALONYL CONDENSING ENZYME-RELATED"/>
    <property type="match status" value="1"/>
</dbReference>
<dbReference type="InterPro" id="IPR000620">
    <property type="entry name" value="EamA_dom"/>
</dbReference>
<keyword evidence="1" id="KW-1133">Transmembrane helix</keyword>
<proteinExistence type="predicted"/>
<evidence type="ECO:0000259" key="2">
    <source>
        <dbReference type="Pfam" id="PF00892"/>
    </source>
</evidence>
<evidence type="ECO:0000313" key="4">
    <source>
        <dbReference type="Proteomes" id="UP001565369"/>
    </source>
</evidence>
<dbReference type="EMBL" id="JBGBZJ010000003">
    <property type="protein sequence ID" value="MEY9453281.1"/>
    <property type="molecule type" value="Genomic_DNA"/>
</dbReference>
<dbReference type="Pfam" id="PF00892">
    <property type="entry name" value="EamA"/>
    <property type="match status" value="1"/>
</dbReference>
<gene>
    <name evidence="3" type="ORF">ABIG07_002229</name>
</gene>
<dbReference type="InterPro" id="IPR037185">
    <property type="entry name" value="EmrE-like"/>
</dbReference>
<feature type="transmembrane region" description="Helical" evidence="1">
    <location>
        <begin position="183"/>
        <end position="203"/>
    </location>
</feature>
<keyword evidence="1" id="KW-0812">Transmembrane</keyword>
<keyword evidence="1" id="KW-0472">Membrane</keyword>
<feature type="transmembrane region" description="Helical" evidence="1">
    <location>
        <begin position="304"/>
        <end position="321"/>
    </location>
</feature>
<feature type="transmembrane region" description="Helical" evidence="1">
    <location>
        <begin position="215"/>
        <end position="236"/>
    </location>
</feature>
<protein>
    <submittedName>
        <fullName evidence="3">Drug/metabolite transporter (DMT)-like permease</fullName>
    </submittedName>
</protein>
<organism evidence="3 4">
    <name type="scientific">Bradyrhizobium ottawaense</name>
    <dbReference type="NCBI Taxonomy" id="931866"/>
    <lineage>
        <taxon>Bacteria</taxon>
        <taxon>Pseudomonadati</taxon>
        <taxon>Pseudomonadota</taxon>
        <taxon>Alphaproteobacteria</taxon>
        <taxon>Hyphomicrobiales</taxon>
        <taxon>Nitrobacteraceae</taxon>
        <taxon>Bradyrhizobium</taxon>
    </lineage>
</organism>
<keyword evidence="4" id="KW-1185">Reference proteome</keyword>
<feature type="transmembrane region" description="Helical" evidence="1">
    <location>
        <begin position="248"/>
        <end position="272"/>
    </location>
</feature>
<evidence type="ECO:0000313" key="3">
    <source>
        <dbReference type="EMBL" id="MEY9453281.1"/>
    </source>
</evidence>
<feature type="transmembrane region" description="Helical" evidence="1">
    <location>
        <begin position="20"/>
        <end position="43"/>
    </location>
</feature>